<proteinExistence type="predicted"/>
<dbReference type="EMBL" id="FCOR01000038">
    <property type="protein sequence ID" value="CVK17266.1"/>
    <property type="molecule type" value="Genomic_DNA"/>
</dbReference>
<accession>A0A0X3AS98</accession>
<reference evidence="1 2" key="1">
    <citation type="submission" date="2016-01" db="EMBL/GenBank/DDBJ databases">
        <authorList>
            <person name="McClelland M."/>
            <person name="Jain A."/>
            <person name="Saraogi P."/>
            <person name="Mendelson R."/>
            <person name="Westerman R."/>
            <person name="SanMiguel P."/>
            <person name="Csonka L."/>
        </authorList>
    </citation>
    <scope>NUCLEOTIDE SEQUENCE [LARGE SCALE GENOMIC DNA]</scope>
    <source>
        <strain evidence="1 2">R-53146</strain>
    </source>
</reference>
<dbReference type="AlphaFoldDB" id="A0A0X3AS98"/>
<keyword evidence="2" id="KW-1185">Reference proteome</keyword>
<sequence length="155" mass="18192">MISFNKYVVLNIDFDSSFLNKNDVILNFIFNQIGKQECFLFEMKPTKNSIIYDITSSYIETKINSKKCLYTKGINLLKEDIKNIIETDDFYLGNLIIVLNELNNEMILNLINLWDSGIYEVGVEFFRMCNDGLSFYWYNPTDPHAEDKFTVLTNM</sequence>
<gene>
    <name evidence="1" type="ORF">Ga0061079_1381</name>
</gene>
<protein>
    <submittedName>
        <fullName evidence="1">Uncharacterized protein</fullName>
    </submittedName>
</protein>
<evidence type="ECO:0000313" key="1">
    <source>
        <dbReference type="EMBL" id="CVK17266.1"/>
    </source>
</evidence>
<dbReference type="RefSeq" id="WP_055426410.1">
    <property type="nucleotide sequence ID" value="NZ_FCOR01000038.1"/>
</dbReference>
<evidence type="ECO:0000313" key="2">
    <source>
        <dbReference type="Proteomes" id="UP000182761"/>
    </source>
</evidence>
<dbReference type="Proteomes" id="UP000182761">
    <property type="component" value="Unassembled WGS sequence"/>
</dbReference>
<organism evidence="1 2">
    <name type="scientific">Apibacter mensalis</name>
    <dbReference type="NCBI Taxonomy" id="1586267"/>
    <lineage>
        <taxon>Bacteria</taxon>
        <taxon>Pseudomonadati</taxon>
        <taxon>Bacteroidota</taxon>
        <taxon>Flavobacteriia</taxon>
        <taxon>Flavobacteriales</taxon>
        <taxon>Weeksellaceae</taxon>
        <taxon>Apibacter</taxon>
    </lineage>
</organism>
<dbReference type="OrthoDB" id="1077738at2"/>
<name>A0A0X3AS98_9FLAO</name>